<proteinExistence type="predicted"/>
<dbReference type="AlphaFoldDB" id="A0A5N0E889"/>
<name>A0A5N0E889_9NOCA</name>
<accession>A0A5N0E889</accession>
<evidence type="ECO:0000313" key="1">
    <source>
        <dbReference type="EMBL" id="KAA8885176.1"/>
    </source>
</evidence>
<evidence type="ECO:0000313" key="2">
    <source>
        <dbReference type="Proteomes" id="UP000323876"/>
    </source>
</evidence>
<dbReference type="Proteomes" id="UP000323876">
    <property type="component" value="Unassembled WGS sequence"/>
</dbReference>
<organism evidence="1 2">
    <name type="scientific">Nocardia colli</name>
    <dbReference type="NCBI Taxonomy" id="2545717"/>
    <lineage>
        <taxon>Bacteria</taxon>
        <taxon>Bacillati</taxon>
        <taxon>Actinomycetota</taxon>
        <taxon>Actinomycetes</taxon>
        <taxon>Mycobacteriales</taxon>
        <taxon>Nocardiaceae</taxon>
        <taxon>Nocardia</taxon>
    </lineage>
</organism>
<reference evidence="1 2" key="1">
    <citation type="submission" date="2019-09" db="EMBL/GenBank/DDBJ databases">
        <authorList>
            <person name="Wang X."/>
        </authorList>
    </citation>
    <scope>NUCLEOTIDE SEQUENCE [LARGE SCALE GENOMIC DNA]</scope>
    <source>
        <strain evidence="1 2">CICC 11023</strain>
    </source>
</reference>
<sequence>MAAPHSHPANTPVPAAEPKALRAALTPALRAEFDREWDLVLEQAKESHTLEDVHALLNKWQHTAVMELREPGSYQRMLDKAARIQADGGRTTDVSIDDVRVLLAHRLQAG</sequence>
<dbReference type="OrthoDB" id="3697826at2"/>
<dbReference type="Pfam" id="PF19760">
    <property type="entry name" value="DUF6247"/>
    <property type="match status" value="1"/>
</dbReference>
<dbReference type="EMBL" id="VXLC01000016">
    <property type="protein sequence ID" value="KAA8885176.1"/>
    <property type="molecule type" value="Genomic_DNA"/>
</dbReference>
<gene>
    <name evidence="1" type="ORF">F3087_30560</name>
</gene>
<dbReference type="RefSeq" id="WP_150405540.1">
    <property type="nucleotide sequence ID" value="NZ_VXLC01000016.1"/>
</dbReference>
<protein>
    <submittedName>
        <fullName evidence="1">Uncharacterized protein</fullName>
    </submittedName>
</protein>
<keyword evidence="2" id="KW-1185">Reference proteome</keyword>
<dbReference type="InterPro" id="IPR046214">
    <property type="entry name" value="DUF6247"/>
</dbReference>
<comment type="caution">
    <text evidence="1">The sequence shown here is derived from an EMBL/GenBank/DDBJ whole genome shotgun (WGS) entry which is preliminary data.</text>
</comment>